<organism evidence="1 2">
    <name type="scientific">Saitozyma podzolica</name>
    <dbReference type="NCBI Taxonomy" id="1890683"/>
    <lineage>
        <taxon>Eukaryota</taxon>
        <taxon>Fungi</taxon>
        <taxon>Dikarya</taxon>
        <taxon>Basidiomycota</taxon>
        <taxon>Agaricomycotina</taxon>
        <taxon>Tremellomycetes</taxon>
        <taxon>Tremellales</taxon>
        <taxon>Trimorphomycetaceae</taxon>
        <taxon>Saitozyma</taxon>
    </lineage>
</organism>
<accession>A0A427XPE9</accession>
<dbReference type="OrthoDB" id="4303739at2759"/>
<proteinExistence type="predicted"/>
<keyword evidence="2" id="KW-1185">Reference proteome</keyword>
<evidence type="ECO:0000313" key="2">
    <source>
        <dbReference type="Proteomes" id="UP000279259"/>
    </source>
</evidence>
<dbReference type="AlphaFoldDB" id="A0A427XPE9"/>
<dbReference type="EMBL" id="RSCD01000034">
    <property type="protein sequence ID" value="RSH80702.1"/>
    <property type="molecule type" value="Genomic_DNA"/>
</dbReference>
<comment type="caution">
    <text evidence="1">The sequence shown here is derived from an EMBL/GenBank/DDBJ whole genome shotgun (WGS) entry which is preliminary data.</text>
</comment>
<evidence type="ECO:0000313" key="1">
    <source>
        <dbReference type="EMBL" id="RSH80702.1"/>
    </source>
</evidence>
<name>A0A427XPE9_9TREE</name>
<sequence>MVRHHYSANGVGRHRYQPDVDRLRRPNGPLSVSNVSRVTFVVLAWLVHARMTLAIPTIPGLISGAAASVCPLVDFYQLSGGRIIMVNSTIAQQYGEVLGHFSAIHPECLSGIVNTTALVNATAYMYDNYHPNVTAAESPATPKAILGVRAMSVETIRISKRIFSWATAQAFFKAIGYAGTFINVACQVYDWITGGNVQGSMPCTLGPVLTTLSGTFYLLDGVKTYGGTIVRDYFTAEFTNLATYQPGYGSMGYRRSENHVLPILGADGLTNITLLDYVQANSSHPLHFLGPQGHVLKVWHGLHPHDNSSILSHVGYQFVNSTNVKRDPSCWTSEQEQQMDNGAVIEECGDFNGDTAYGPTEMYYGFDAYNGDQMDALSYDIGTEGANNNGFGQLANDIASVMDQHYIWDACLCFQENSQWVMTGALQASWNGGYNGYSACWASQCDGAT</sequence>
<dbReference type="Proteomes" id="UP000279259">
    <property type="component" value="Unassembled WGS sequence"/>
</dbReference>
<reference evidence="1 2" key="1">
    <citation type="submission" date="2018-11" db="EMBL/GenBank/DDBJ databases">
        <title>Genome sequence of Saitozyma podzolica DSM 27192.</title>
        <authorList>
            <person name="Aliyu H."/>
            <person name="Gorte O."/>
            <person name="Ochsenreither K."/>
        </authorList>
    </citation>
    <scope>NUCLEOTIDE SEQUENCE [LARGE SCALE GENOMIC DNA]</scope>
    <source>
        <strain evidence="1 2">DSM 27192</strain>
    </source>
</reference>
<gene>
    <name evidence="1" type="ORF">EHS25_007180</name>
</gene>
<protein>
    <submittedName>
        <fullName evidence="1">Uncharacterized protein</fullName>
    </submittedName>
</protein>